<protein>
    <submittedName>
        <fullName evidence="7">Methyl-accepting chemotaxis protein</fullName>
    </submittedName>
</protein>
<dbReference type="InterPro" id="IPR004090">
    <property type="entry name" value="Chemotax_Me-accpt_rcpt"/>
</dbReference>
<evidence type="ECO:0000256" key="2">
    <source>
        <dbReference type="ARBA" id="ARBA00029447"/>
    </source>
</evidence>
<feature type="coiled-coil region" evidence="4">
    <location>
        <begin position="474"/>
        <end position="512"/>
    </location>
</feature>
<dbReference type="Pfam" id="PF12729">
    <property type="entry name" value="4HB_MCP_1"/>
    <property type="match status" value="1"/>
</dbReference>
<evidence type="ECO:0000259" key="6">
    <source>
        <dbReference type="PROSITE" id="PS50111"/>
    </source>
</evidence>
<dbReference type="Proteomes" id="UP000503117">
    <property type="component" value="Chromosome"/>
</dbReference>
<dbReference type="CDD" id="cd11386">
    <property type="entry name" value="MCP_signal"/>
    <property type="match status" value="1"/>
</dbReference>
<dbReference type="InterPro" id="IPR051310">
    <property type="entry name" value="MCP_chemotaxis"/>
</dbReference>
<keyword evidence="1" id="KW-0488">Methylation</keyword>
<sequence length="566" mass="60327">MLSKMKVGTKLISGFTIVAVIGAIVACIGIFSMSRFNSAADAMYREDMLGLSYIKEANINLIYVGRSRTTFLAATSAEERNRIRADVGKYLDAMDDYLAKAKPLFVSAEGQRLLNEYVAPSKEYRRVIVAALDQAEREPLAQRSEETNRAHLLARTQADNLDKLLDGLTDLKEARAGAKAQDTARLYHFSLTLMIVLVLGSLLIGLSLGWLITRALTRQLGGEPAAVAGVATRIADGDLTVDVDLRHNDQRSVLYAMKSMRDSLGGIVGQVRSGTDTIATASAQIASGTQDLSARTEQQAGALEETASSMEELTSTVKANAEHARQANELARSASSVAQKGGSMVDDVIGTMGAINESSSKMADIIGVIDGIAFQTNILALNAAVEAARAGEQGRGFAVVASEVRTLAQRSATAAKEIKQLIDESVSKVGAGARQVDEAGVTMREIVASIQRVTDIMADIQAASHEQTTGIEQINQAIVQMDQVTQQNAALVEESAAASEALQEQARKLSELVSIFRLAQGAAPRIVATPAAYPAAKPAPKPALKLPKPAVRKAVVKESTTDWEEF</sequence>
<name>A0ABX6M8W4_9BURK</name>
<evidence type="ECO:0000256" key="1">
    <source>
        <dbReference type="ARBA" id="ARBA00022481"/>
    </source>
</evidence>
<dbReference type="SMART" id="SM00283">
    <property type="entry name" value="MA"/>
    <property type="match status" value="1"/>
</dbReference>
<dbReference type="InterPro" id="IPR004089">
    <property type="entry name" value="MCPsignal_dom"/>
</dbReference>
<feature type="domain" description="Methyl-accepting transducer" evidence="6">
    <location>
        <begin position="274"/>
        <end position="503"/>
    </location>
</feature>
<evidence type="ECO:0000313" key="8">
    <source>
        <dbReference type="Proteomes" id="UP000503117"/>
    </source>
</evidence>
<keyword evidence="5" id="KW-0812">Transmembrane</keyword>
<dbReference type="SUPFAM" id="SSF58104">
    <property type="entry name" value="Methyl-accepting chemotaxis protein (MCP) signaling domain"/>
    <property type="match status" value="1"/>
</dbReference>
<dbReference type="PROSITE" id="PS51257">
    <property type="entry name" value="PROKAR_LIPOPROTEIN"/>
    <property type="match status" value="1"/>
</dbReference>
<keyword evidence="8" id="KW-1185">Reference proteome</keyword>
<dbReference type="RefSeq" id="WP_169112355.1">
    <property type="nucleotide sequence ID" value="NZ_CP051684.1"/>
</dbReference>
<organism evidence="7 8">
    <name type="scientific">Duganella dendranthematis</name>
    <dbReference type="NCBI Taxonomy" id="2728021"/>
    <lineage>
        <taxon>Bacteria</taxon>
        <taxon>Pseudomonadati</taxon>
        <taxon>Pseudomonadota</taxon>
        <taxon>Betaproteobacteria</taxon>
        <taxon>Burkholderiales</taxon>
        <taxon>Oxalobacteraceae</taxon>
        <taxon>Telluria group</taxon>
        <taxon>Duganella</taxon>
    </lineage>
</organism>
<reference evidence="7 8" key="1">
    <citation type="submission" date="2020-04" db="EMBL/GenBank/DDBJ databases">
        <title>Genome sequencing of novel species.</title>
        <authorList>
            <person name="Heo J."/>
            <person name="Kim S.-J."/>
            <person name="Kim J.-S."/>
            <person name="Hong S.-B."/>
            <person name="Kwon S.-W."/>
        </authorList>
    </citation>
    <scope>NUCLEOTIDE SEQUENCE [LARGE SCALE GENOMIC DNA]</scope>
    <source>
        <strain evidence="7 8">AF9R3</strain>
    </source>
</reference>
<keyword evidence="4" id="KW-0175">Coiled coil</keyword>
<accession>A0ABX6M8W4</accession>
<dbReference type="InterPro" id="IPR024478">
    <property type="entry name" value="HlyB_4HB_MCP"/>
</dbReference>
<dbReference type="PROSITE" id="PS50111">
    <property type="entry name" value="CHEMOTAXIS_TRANSDUC_2"/>
    <property type="match status" value="1"/>
</dbReference>
<proteinExistence type="inferred from homology"/>
<comment type="similarity">
    <text evidence="2">Belongs to the methyl-accepting chemotaxis (MCP) protein family.</text>
</comment>
<dbReference type="PANTHER" id="PTHR43531">
    <property type="entry name" value="PROTEIN ICFG"/>
    <property type="match status" value="1"/>
</dbReference>
<dbReference type="EMBL" id="CP051684">
    <property type="protein sequence ID" value="QJD90680.1"/>
    <property type="molecule type" value="Genomic_DNA"/>
</dbReference>
<keyword evidence="5" id="KW-0472">Membrane</keyword>
<dbReference type="Pfam" id="PF00015">
    <property type="entry name" value="MCPsignal"/>
    <property type="match status" value="1"/>
</dbReference>
<evidence type="ECO:0000313" key="7">
    <source>
        <dbReference type="EMBL" id="QJD90680.1"/>
    </source>
</evidence>
<evidence type="ECO:0000256" key="3">
    <source>
        <dbReference type="PROSITE-ProRule" id="PRU00284"/>
    </source>
</evidence>
<evidence type="ECO:0000256" key="5">
    <source>
        <dbReference type="SAM" id="Phobius"/>
    </source>
</evidence>
<evidence type="ECO:0000256" key="4">
    <source>
        <dbReference type="SAM" id="Coils"/>
    </source>
</evidence>
<keyword evidence="5" id="KW-1133">Transmembrane helix</keyword>
<feature type="transmembrane region" description="Helical" evidence="5">
    <location>
        <begin position="189"/>
        <end position="212"/>
    </location>
</feature>
<keyword evidence="3" id="KW-0807">Transducer</keyword>
<dbReference type="PRINTS" id="PR00260">
    <property type="entry name" value="CHEMTRNSDUCR"/>
</dbReference>
<dbReference type="Gene3D" id="1.10.287.950">
    <property type="entry name" value="Methyl-accepting chemotaxis protein"/>
    <property type="match status" value="1"/>
</dbReference>
<gene>
    <name evidence="7" type="ORF">HH213_11660</name>
</gene>
<feature type="transmembrane region" description="Helical" evidence="5">
    <location>
        <begin position="12"/>
        <end position="33"/>
    </location>
</feature>
<dbReference type="PANTHER" id="PTHR43531:SF14">
    <property type="entry name" value="METHYL-ACCEPTING CHEMOTAXIS PROTEIN I-RELATED"/>
    <property type="match status" value="1"/>
</dbReference>